<dbReference type="EMBL" id="CP120992">
    <property type="protein sequence ID" value="WLQ40452.1"/>
    <property type="molecule type" value="Genomic_DNA"/>
</dbReference>
<name>A0ABY9I2M6_9ACTN</name>
<proteinExistence type="predicted"/>
<feature type="transmembrane region" description="Helical" evidence="1">
    <location>
        <begin position="125"/>
        <end position="143"/>
    </location>
</feature>
<protein>
    <recommendedName>
        <fullName evidence="4">Integral membrane protein</fullName>
    </recommendedName>
</protein>
<feature type="transmembrane region" description="Helical" evidence="1">
    <location>
        <begin position="24"/>
        <end position="46"/>
    </location>
</feature>
<keyword evidence="1" id="KW-0472">Membrane</keyword>
<dbReference type="Proteomes" id="UP001229952">
    <property type="component" value="Chromosome"/>
</dbReference>
<keyword evidence="3" id="KW-1185">Reference proteome</keyword>
<evidence type="ECO:0008006" key="4">
    <source>
        <dbReference type="Google" id="ProtNLM"/>
    </source>
</evidence>
<evidence type="ECO:0000313" key="2">
    <source>
        <dbReference type="EMBL" id="WLQ40452.1"/>
    </source>
</evidence>
<organism evidence="2 3">
    <name type="scientific">Streptomyces laculatispora</name>
    <dbReference type="NCBI Taxonomy" id="887464"/>
    <lineage>
        <taxon>Bacteria</taxon>
        <taxon>Bacillati</taxon>
        <taxon>Actinomycetota</taxon>
        <taxon>Actinomycetes</taxon>
        <taxon>Kitasatosporales</taxon>
        <taxon>Streptomycetaceae</taxon>
        <taxon>Streptomyces</taxon>
    </lineage>
</organism>
<accession>A0ABY9I2M6</accession>
<reference evidence="2 3" key="1">
    <citation type="submission" date="2023-03" db="EMBL/GenBank/DDBJ databases">
        <title>Isolation and description of six Streptomyces strains from soil environments, able to metabolize different microbial glucans.</title>
        <authorList>
            <person name="Widen T."/>
            <person name="Larsbrink J."/>
        </authorList>
    </citation>
    <scope>NUCLEOTIDE SEQUENCE [LARGE SCALE GENOMIC DNA]</scope>
    <source>
        <strain evidence="2 3">Mut2</strain>
    </source>
</reference>
<feature type="transmembrane region" description="Helical" evidence="1">
    <location>
        <begin position="66"/>
        <end position="87"/>
    </location>
</feature>
<keyword evidence="1" id="KW-0812">Transmembrane</keyword>
<feature type="transmembrane region" description="Helical" evidence="1">
    <location>
        <begin position="99"/>
        <end position="119"/>
    </location>
</feature>
<evidence type="ECO:0000256" key="1">
    <source>
        <dbReference type="SAM" id="Phobius"/>
    </source>
</evidence>
<gene>
    <name evidence="2" type="ORF">P8A22_10870</name>
</gene>
<keyword evidence="1" id="KW-1133">Transmembrane helix</keyword>
<dbReference type="RefSeq" id="WP_306086833.1">
    <property type="nucleotide sequence ID" value="NZ_CP120992.1"/>
</dbReference>
<sequence length="151" mass="16415">MRSNQAPASAHHIRTWGSQARPNWFFPLVRSWAVGLVALTLMSVLVNYAVQGVFDSRLYSFGWRVALIYVPNVLTMIACVLAAARVHRAPHRDSPPRHLTAALAVPVFTLAVSLVHGWGGLDAEAGSMMFAAVLLGSTAALALDRVLESRR</sequence>
<evidence type="ECO:0000313" key="3">
    <source>
        <dbReference type="Proteomes" id="UP001229952"/>
    </source>
</evidence>